<sequence length="248" mass="27708">MRIEGDTEMGYTIHQEFTIDEMLDRHGLKDANSVKAPKSELEMYEELNELLPVKSSGNAPTVKSFHSFVGSLLWISRCTRPDIYFALHRATRRTHAPTLMDYKVAKRIARYLKGTRSLKLCLEHDDGMSTPLRITNNSDADFAADKDDRKSISANVIYVNGIIAGWNCKKQGTVAFSTAEAEFVVAAVGGREALGLKELFEEFGIQSKTPIILKIDNQAAIRQLESGASSKHADVKLKFKKTMRKKAP</sequence>
<gene>
    <name evidence="1" type="primary">AlNc14C157G7683</name>
    <name evidence="1" type="ORF">ALNC14_086680</name>
</gene>
<accession>F0WMJ3</accession>
<name>F0WMJ3_9STRA</name>
<dbReference type="PANTHER" id="PTHR11439">
    <property type="entry name" value="GAG-POL-RELATED RETROTRANSPOSON"/>
    <property type="match status" value="1"/>
</dbReference>
<dbReference type="EMBL" id="FR824202">
    <property type="protein sequence ID" value="CCA22525.1"/>
    <property type="molecule type" value="Genomic_DNA"/>
</dbReference>
<proteinExistence type="predicted"/>
<dbReference type="PANTHER" id="PTHR11439:SF440">
    <property type="entry name" value="INTEGRASE CATALYTIC DOMAIN-CONTAINING PROTEIN"/>
    <property type="match status" value="1"/>
</dbReference>
<dbReference type="HOGENOM" id="CLU_001650_6_0_1"/>
<dbReference type="AlphaFoldDB" id="F0WMJ3"/>
<evidence type="ECO:0000313" key="1">
    <source>
        <dbReference type="EMBL" id="CCA22525.1"/>
    </source>
</evidence>
<reference evidence="1" key="2">
    <citation type="submission" date="2011-02" db="EMBL/GenBank/DDBJ databases">
        <authorList>
            <person name="MacLean D."/>
        </authorList>
    </citation>
    <scope>NUCLEOTIDE SEQUENCE</scope>
</reference>
<organism evidence="1">
    <name type="scientific">Albugo laibachii Nc14</name>
    <dbReference type="NCBI Taxonomy" id="890382"/>
    <lineage>
        <taxon>Eukaryota</taxon>
        <taxon>Sar</taxon>
        <taxon>Stramenopiles</taxon>
        <taxon>Oomycota</taxon>
        <taxon>Peronosporomycetes</taxon>
        <taxon>Albuginales</taxon>
        <taxon>Albuginaceae</taxon>
        <taxon>Albugo</taxon>
    </lineage>
</organism>
<reference evidence="1" key="1">
    <citation type="journal article" date="2011" name="PLoS Biol.">
        <title>Gene gain and loss during evolution of obligate parasitism in the white rust pathogen of Arabidopsis thaliana.</title>
        <authorList>
            <person name="Kemen E."/>
            <person name="Gardiner A."/>
            <person name="Schultz-Larsen T."/>
            <person name="Kemen A.C."/>
            <person name="Balmuth A.L."/>
            <person name="Robert-Seilaniantz A."/>
            <person name="Bailey K."/>
            <person name="Holub E."/>
            <person name="Studholme D.J."/>
            <person name="Maclean D."/>
            <person name="Jones J.D."/>
        </authorList>
    </citation>
    <scope>NUCLEOTIDE SEQUENCE</scope>
</reference>
<dbReference type="CDD" id="cd09272">
    <property type="entry name" value="RNase_HI_RT_Ty1"/>
    <property type="match status" value="1"/>
</dbReference>
<protein>
    <submittedName>
        <fullName evidence="1">Polyprotein putative</fullName>
    </submittedName>
</protein>